<organism evidence="1 2">
    <name type="scientific">Sunxiuqinia dokdonensis</name>
    <dbReference type="NCBI Taxonomy" id="1409788"/>
    <lineage>
        <taxon>Bacteria</taxon>
        <taxon>Pseudomonadati</taxon>
        <taxon>Bacteroidota</taxon>
        <taxon>Bacteroidia</taxon>
        <taxon>Marinilabiliales</taxon>
        <taxon>Prolixibacteraceae</taxon>
        <taxon>Sunxiuqinia</taxon>
    </lineage>
</organism>
<protein>
    <submittedName>
        <fullName evidence="1">Uncharacterized protein</fullName>
    </submittedName>
</protein>
<sequence>MKFLPVTKREDFDLFAVIFSGKSALRTSKFIGQFNDISSFV</sequence>
<dbReference type="Proteomes" id="UP000036958">
    <property type="component" value="Unassembled WGS sequence"/>
</dbReference>
<evidence type="ECO:0000313" key="1">
    <source>
        <dbReference type="EMBL" id="KOH46110.1"/>
    </source>
</evidence>
<keyword evidence="2" id="KW-1185">Reference proteome</keyword>
<comment type="caution">
    <text evidence="1">The sequence shown here is derived from an EMBL/GenBank/DDBJ whole genome shotgun (WGS) entry which is preliminary data.</text>
</comment>
<accession>A0A0L8VCA5</accession>
<name>A0A0L8VCA5_9BACT</name>
<reference evidence="2" key="1">
    <citation type="submission" date="2015-07" db="EMBL/GenBank/DDBJ databases">
        <title>Genome sequencing of Sunxiuqinia dokdonensis strain SK.</title>
        <authorList>
            <person name="Ahn S."/>
            <person name="Kim B.-C."/>
        </authorList>
    </citation>
    <scope>NUCLEOTIDE SEQUENCE [LARGE SCALE GENOMIC DNA]</scope>
    <source>
        <strain evidence="2">SK</strain>
    </source>
</reference>
<dbReference type="STRING" id="1409788.NC99_10740"/>
<dbReference type="EMBL" id="LGIA01000045">
    <property type="protein sequence ID" value="KOH46110.1"/>
    <property type="molecule type" value="Genomic_DNA"/>
</dbReference>
<evidence type="ECO:0000313" key="2">
    <source>
        <dbReference type="Proteomes" id="UP000036958"/>
    </source>
</evidence>
<dbReference type="AlphaFoldDB" id="A0A0L8VCA5"/>
<gene>
    <name evidence="1" type="ORF">NC99_10740</name>
</gene>
<proteinExistence type="predicted"/>